<dbReference type="Proteomes" id="UP000603453">
    <property type="component" value="Unassembled WGS sequence"/>
</dbReference>
<keyword evidence="2" id="KW-0472">Membrane</keyword>
<reference evidence="3" key="1">
    <citation type="submission" date="2020-12" db="EMBL/GenBank/DDBJ databases">
        <title>Metabolic potential, ecology and presence of endohyphal bacteria is reflected in genomic diversity of Mucoromycotina.</title>
        <authorList>
            <person name="Muszewska A."/>
            <person name="Okrasinska A."/>
            <person name="Steczkiewicz K."/>
            <person name="Drgas O."/>
            <person name="Orlowska M."/>
            <person name="Perlinska-Lenart U."/>
            <person name="Aleksandrzak-Piekarczyk T."/>
            <person name="Szatraj K."/>
            <person name="Zielenkiewicz U."/>
            <person name="Pilsyk S."/>
            <person name="Malc E."/>
            <person name="Mieczkowski P."/>
            <person name="Kruszewska J.S."/>
            <person name="Biernat P."/>
            <person name="Pawlowska J."/>
        </authorList>
    </citation>
    <scope>NUCLEOTIDE SEQUENCE</scope>
    <source>
        <strain evidence="3">WA0000017839</strain>
    </source>
</reference>
<evidence type="ECO:0000256" key="1">
    <source>
        <dbReference type="SAM" id="MobiDB-lite"/>
    </source>
</evidence>
<gene>
    <name evidence="3" type="ORF">INT47_001733</name>
</gene>
<protein>
    <submittedName>
        <fullName evidence="3">Uncharacterized protein</fullName>
    </submittedName>
</protein>
<evidence type="ECO:0000313" key="4">
    <source>
        <dbReference type="Proteomes" id="UP000603453"/>
    </source>
</evidence>
<keyword evidence="2" id="KW-0812">Transmembrane</keyword>
<feature type="compositionally biased region" description="Pro residues" evidence="1">
    <location>
        <begin position="90"/>
        <end position="102"/>
    </location>
</feature>
<evidence type="ECO:0000313" key="3">
    <source>
        <dbReference type="EMBL" id="KAG2212372.1"/>
    </source>
</evidence>
<keyword evidence="4" id="KW-1185">Reference proteome</keyword>
<feature type="transmembrane region" description="Helical" evidence="2">
    <location>
        <begin position="217"/>
        <end position="236"/>
    </location>
</feature>
<organism evidence="3 4">
    <name type="scientific">Mucor saturninus</name>
    <dbReference type="NCBI Taxonomy" id="64648"/>
    <lineage>
        <taxon>Eukaryota</taxon>
        <taxon>Fungi</taxon>
        <taxon>Fungi incertae sedis</taxon>
        <taxon>Mucoromycota</taxon>
        <taxon>Mucoromycotina</taxon>
        <taxon>Mucoromycetes</taxon>
        <taxon>Mucorales</taxon>
        <taxon>Mucorineae</taxon>
        <taxon>Mucoraceae</taxon>
        <taxon>Mucor</taxon>
    </lineage>
</organism>
<dbReference type="OrthoDB" id="2271567at2759"/>
<feature type="region of interest" description="Disordered" evidence="1">
    <location>
        <begin position="77"/>
        <end position="128"/>
    </location>
</feature>
<dbReference type="EMBL" id="JAEPRD010000006">
    <property type="protein sequence ID" value="KAG2212372.1"/>
    <property type="molecule type" value="Genomic_DNA"/>
</dbReference>
<dbReference type="AlphaFoldDB" id="A0A8H7RJW6"/>
<sequence>MSFVQHDTLYDVERKSSAATTLCSPSVQGFTKASTVSSRRSSSTPLADRFMSFNYATEVTNQEEKIIIEIEAADNTTPEYSSQNDRLLLTPPPLFLPSPEPIEPSSVEEEDEDHLPLKKPPPRKKKSPHHCCCSKNTSYPSNKCSKTHNHMWEGQEQKKKKNPNRVQPVVMNNTTAIEMEKATIQEPPRKWLRGGCCFVRKEGGRGHCFFFCGRREWVMITFISVILSFVLAFIFWPRIPLIRIEGAMMTVPTNKVTQTQHGTERMMMSNVAFESVWLLNITMDNRRNYLSTRFNRIQIIAKDALTGLLIGKGQPDGNSDIYIPGQTISTIQLPISVNYQARDRSDTTFSNLLRACTNTTEIQQHHSLSIQFWFTLYIFGLDWLGYKPSVIATPATGGFFCPS</sequence>
<proteinExistence type="predicted"/>
<accession>A0A8H7RJW6</accession>
<keyword evidence="2" id="KW-1133">Transmembrane helix</keyword>
<name>A0A8H7RJW6_9FUNG</name>
<evidence type="ECO:0000256" key="2">
    <source>
        <dbReference type="SAM" id="Phobius"/>
    </source>
</evidence>
<comment type="caution">
    <text evidence="3">The sequence shown here is derived from an EMBL/GenBank/DDBJ whole genome shotgun (WGS) entry which is preliminary data.</text>
</comment>